<evidence type="ECO:0000313" key="5">
    <source>
        <dbReference type="Proteomes" id="UP000019760"/>
    </source>
</evidence>
<evidence type="ECO:0000256" key="1">
    <source>
        <dbReference type="ARBA" id="ARBA00022729"/>
    </source>
</evidence>
<name>A0A023D455_ACIMT</name>
<keyword evidence="5" id="KW-1185">Reference proteome</keyword>
<evidence type="ECO:0000256" key="2">
    <source>
        <dbReference type="SAM" id="SignalP"/>
    </source>
</evidence>
<dbReference type="PANTHER" id="PTHR35936">
    <property type="entry name" value="MEMBRANE-BOUND LYTIC MUREIN TRANSGLYCOSYLASE F"/>
    <property type="match status" value="1"/>
</dbReference>
<gene>
    <name evidence="4" type="ORF">Amme_031_048</name>
</gene>
<dbReference type="EMBL" id="BAND01000031">
    <property type="protein sequence ID" value="GAJ28586.1"/>
    <property type="molecule type" value="Genomic_DNA"/>
</dbReference>
<feature type="signal peptide" evidence="2">
    <location>
        <begin position="1"/>
        <end position="27"/>
    </location>
</feature>
<evidence type="ECO:0000259" key="3">
    <source>
        <dbReference type="SMART" id="SM00062"/>
    </source>
</evidence>
<dbReference type="OrthoDB" id="176845at2"/>
<evidence type="ECO:0000313" key="4">
    <source>
        <dbReference type="EMBL" id="GAJ28586.1"/>
    </source>
</evidence>
<dbReference type="Proteomes" id="UP000019760">
    <property type="component" value="Unassembled WGS sequence"/>
</dbReference>
<protein>
    <submittedName>
        <fullName evidence="4">Extracellular solute-binding protein</fullName>
    </submittedName>
</protein>
<organism evidence="4 5">
    <name type="scientific">Acidomonas methanolica NBRC 104435</name>
    <dbReference type="NCBI Taxonomy" id="1231351"/>
    <lineage>
        <taxon>Bacteria</taxon>
        <taxon>Pseudomonadati</taxon>
        <taxon>Pseudomonadota</taxon>
        <taxon>Alphaproteobacteria</taxon>
        <taxon>Acetobacterales</taxon>
        <taxon>Acetobacteraceae</taxon>
        <taxon>Acidomonas</taxon>
    </lineage>
</organism>
<dbReference type="AlphaFoldDB" id="A0A023D455"/>
<dbReference type="PANTHER" id="PTHR35936:SF17">
    <property type="entry name" value="ARGININE-BINDING EXTRACELLULAR PROTEIN ARTP"/>
    <property type="match status" value="1"/>
</dbReference>
<proteinExistence type="predicted"/>
<feature type="domain" description="Solute-binding protein family 3/N-terminal" evidence="3">
    <location>
        <begin position="51"/>
        <end position="287"/>
    </location>
</feature>
<dbReference type="Gene3D" id="3.40.190.10">
    <property type="entry name" value="Periplasmic binding protein-like II"/>
    <property type="match status" value="2"/>
</dbReference>
<accession>A0A023D455</accession>
<reference evidence="5" key="1">
    <citation type="journal article" date="2014" name="FEMS Microbiol. Lett.">
        <title>Draft Genomic DNA Sequence of the Facultatively Methylotrophic Bacterium Acidomonas methanolica type strain MB58.</title>
        <authorList>
            <person name="Higashiura N."/>
            <person name="Hadano H."/>
            <person name="Hirakawa H."/>
            <person name="Matsutani M."/>
            <person name="Takabe S."/>
            <person name="Matsushita K."/>
            <person name="Azuma Y."/>
        </authorList>
    </citation>
    <scope>NUCLEOTIDE SEQUENCE [LARGE SCALE GENOMIC DNA]</scope>
    <source>
        <strain evidence="5">MB58</strain>
    </source>
</reference>
<reference evidence="4 5" key="2">
    <citation type="journal article" date="2014" name="FEMS Microbiol. Lett.">
        <title>Draft genomic DNA sequence of the facultatively methylotrophic bacterium Acidomonas methanolica type strain MB58.</title>
        <authorList>
            <person name="Higashiura N."/>
            <person name="Hadano H."/>
            <person name="Hirakawa H."/>
            <person name="Matsutani M."/>
            <person name="Takabe S."/>
            <person name="Matsushita K."/>
            <person name="Azuma Y."/>
        </authorList>
    </citation>
    <scope>NUCLEOTIDE SEQUENCE [LARGE SCALE GENOMIC DNA]</scope>
    <source>
        <strain evidence="4 5">MB58</strain>
    </source>
</reference>
<comment type="caution">
    <text evidence="4">The sequence shown here is derived from an EMBL/GenBank/DDBJ whole genome shotgun (WGS) entry which is preliminary data.</text>
</comment>
<sequence length="300" mass="31894">MRPRFFSRLLLLGTALIGVGTAGSAYAARAVSTKAGSTPEIGVAPGEDSAALRVCADPNYLPFSNKAGEGFENKIAEIVAKAMGRKLVYYWLSERGPGGYPNFLADALDVGKCDVVMSLPAGDPEEGGTDPYYESAYVFISKKADTRAQAVTAMSSPALRAMKIGVQDDTTPVSAIQMLGLVDNAVSFDVADDPNVSPRILLDAVKSGQVDIVVTWQPAIGAFLKDYPDLTIREVPPEFYGPGLPQVTYAYKIAMGVRKKDTGLRDALNTVINGHKQELSDALASSGVRFYSGKGAIPYN</sequence>
<dbReference type="InterPro" id="IPR001638">
    <property type="entry name" value="Solute-binding_3/MltF_N"/>
</dbReference>
<dbReference type="SMART" id="SM00062">
    <property type="entry name" value="PBPb"/>
    <property type="match status" value="1"/>
</dbReference>
<keyword evidence="1 2" id="KW-0732">Signal</keyword>
<feature type="chain" id="PRO_5030001353" evidence="2">
    <location>
        <begin position="28"/>
        <end position="300"/>
    </location>
</feature>
<dbReference type="SUPFAM" id="SSF53850">
    <property type="entry name" value="Periplasmic binding protein-like II"/>
    <property type="match status" value="1"/>
</dbReference>